<comment type="subcellular location">
    <subcellularLocation>
        <location evidence="2">Membrane</location>
    </subcellularLocation>
</comment>
<evidence type="ECO:0000256" key="2">
    <source>
        <dbReference type="ARBA" id="ARBA00004370"/>
    </source>
</evidence>
<evidence type="ECO:0000256" key="8">
    <source>
        <dbReference type="ARBA" id="ARBA00022989"/>
    </source>
</evidence>
<protein>
    <recommendedName>
        <fullName evidence="16">Cytochrome P450</fullName>
    </recommendedName>
</protein>
<dbReference type="InterPro" id="IPR036396">
    <property type="entry name" value="Cyt_P450_sf"/>
</dbReference>
<comment type="pathway">
    <text evidence="3">Secondary metabolite biosynthesis; terpenoid biosynthesis.</text>
</comment>
<dbReference type="GO" id="GO:0005506">
    <property type="term" value="F:iron ion binding"/>
    <property type="evidence" value="ECO:0007669"/>
    <property type="project" value="InterPro"/>
</dbReference>
<evidence type="ECO:0000256" key="1">
    <source>
        <dbReference type="ARBA" id="ARBA00001971"/>
    </source>
</evidence>
<dbReference type="AlphaFoldDB" id="A0A8H5B9N9"/>
<keyword evidence="6" id="KW-0812">Transmembrane</keyword>
<gene>
    <name evidence="14" type="ORF">D9619_008306</name>
</gene>
<evidence type="ECO:0000313" key="14">
    <source>
        <dbReference type="EMBL" id="KAF5319266.1"/>
    </source>
</evidence>
<evidence type="ECO:0000256" key="3">
    <source>
        <dbReference type="ARBA" id="ARBA00004721"/>
    </source>
</evidence>
<evidence type="ECO:0000256" key="11">
    <source>
        <dbReference type="ARBA" id="ARBA00023033"/>
    </source>
</evidence>
<dbReference type="Pfam" id="PF00067">
    <property type="entry name" value="p450"/>
    <property type="match status" value="2"/>
</dbReference>
<proteinExistence type="inferred from homology"/>
<evidence type="ECO:0008006" key="16">
    <source>
        <dbReference type="Google" id="ProtNLM"/>
    </source>
</evidence>
<evidence type="ECO:0000256" key="9">
    <source>
        <dbReference type="ARBA" id="ARBA00023002"/>
    </source>
</evidence>
<dbReference type="InterPro" id="IPR002401">
    <property type="entry name" value="Cyt_P450_E_grp-I"/>
</dbReference>
<dbReference type="OrthoDB" id="1470350at2759"/>
<comment type="caution">
    <text evidence="14">The sequence shown here is derived from an EMBL/GenBank/DDBJ whole genome shotgun (WGS) entry which is preliminary data.</text>
</comment>
<dbReference type="InterPro" id="IPR001128">
    <property type="entry name" value="Cyt_P450"/>
</dbReference>
<keyword evidence="7 13" id="KW-0479">Metal-binding</keyword>
<evidence type="ECO:0000256" key="13">
    <source>
        <dbReference type="PIRSR" id="PIRSR602401-1"/>
    </source>
</evidence>
<keyword evidence="5 13" id="KW-0349">Heme</keyword>
<dbReference type="InterPro" id="IPR050121">
    <property type="entry name" value="Cytochrome_P450_monoxygenase"/>
</dbReference>
<evidence type="ECO:0000256" key="10">
    <source>
        <dbReference type="ARBA" id="ARBA00023004"/>
    </source>
</evidence>
<evidence type="ECO:0000313" key="15">
    <source>
        <dbReference type="Proteomes" id="UP000567179"/>
    </source>
</evidence>
<comment type="similarity">
    <text evidence="4">Belongs to the cytochrome P450 family.</text>
</comment>
<evidence type="ECO:0000256" key="7">
    <source>
        <dbReference type="ARBA" id="ARBA00022723"/>
    </source>
</evidence>
<evidence type="ECO:0000256" key="5">
    <source>
        <dbReference type="ARBA" id="ARBA00022617"/>
    </source>
</evidence>
<dbReference type="Proteomes" id="UP000567179">
    <property type="component" value="Unassembled WGS sequence"/>
</dbReference>
<keyword evidence="8" id="KW-1133">Transmembrane helix</keyword>
<evidence type="ECO:0000256" key="6">
    <source>
        <dbReference type="ARBA" id="ARBA00022692"/>
    </source>
</evidence>
<keyword evidence="15" id="KW-1185">Reference proteome</keyword>
<feature type="binding site" description="axial binding residue" evidence="13">
    <location>
        <position position="445"/>
    </location>
    <ligand>
        <name>heme</name>
        <dbReference type="ChEBI" id="CHEBI:30413"/>
    </ligand>
    <ligandPart>
        <name>Fe</name>
        <dbReference type="ChEBI" id="CHEBI:18248"/>
    </ligandPart>
</feature>
<dbReference type="EMBL" id="JAACJJ010000029">
    <property type="protein sequence ID" value="KAF5319266.1"/>
    <property type="molecule type" value="Genomic_DNA"/>
</dbReference>
<dbReference type="GO" id="GO:0016020">
    <property type="term" value="C:membrane"/>
    <property type="evidence" value="ECO:0007669"/>
    <property type="project" value="UniProtKB-SubCell"/>
</dbReference>
<keyword evidence="11" id="KW-0503">Monooxygenase</keyword>
<dbReference type="GO" id="GO:0016705">
    <property type="term" value="F:oxidoreductase activity, acting on paired donors, with incorporation or reduction of molecular oxygen"/>
    <property type="evidence" value="ECO:0007669"/>
    <property type="project" value="InterPro"/>
</dbReference>
<reference evidence="14 15" key="1">
    <citation type="journal article" date="2020" name="ISME J.">
        <title>Uncovering the hidden diversity of litter-decomposition mechanisms in mushroom-forming fungi.</title>
        <authorList>
            <person name="Floudas D."/>
            <person name="Bentzer J."/>
            <person name="Ahren D."/>
            <person name="Johansson T."/>
            <person name="Persson P."/>
            <person name="Tunlid A."/>
        </authorList>
    </citation>
    <scope>NUCLEOTIDE SEQUENCE [LARGE SCALE GENOMIC DNA]</scope>
    <source>
        <strain evidence="14 15">CBS 101986</strain>
    </source>
</reference>
<dbReference type="PRINTS" id="PR00385">
    <property type="entry name" value="P450"/>
</dbReference>
<name>A0A8H5B9N9_9AGAR</name>
<dbReference type="SUPFAM" id="SSF48264">
    <property type="entry name" value="Cytochrome P450"/>
    <property type="match status" value="1"/>
</dbReference>
<sequence length="504" mass="56983">MNSYLLLGAASLVIARAIKFYISRSQRPFADIPGPVPTSWLFGNMLELIQHAPYGKHEFTWQRQYGPVYSIKGCIGEDRLMVSDPTALRHILADTGDFRKSPQHQLVNKSISGDAGILYVQGSEHRRLRHIMLPSFSTDALRLMVPNLQEIAEELRVKWQQSLQSNLEATGIIDMYPEIHETALKAVTQCIVGYDMPADNAYTTSYRNIVAAGAKRSKIAILTHSVLLALPNWVFSALAYFPPHDFATMLDFRKMSDRRSRVFLKRKIEARELGVEAGEGKSLFDVMRELSCANTIIWALYELSRNPGWQERLRNEINAAHEYSKAETPEFYDRIPFLNALIKEVVRFYSGVPYTERIAVRDTILPISTAITSRSGKKVTEIPVKKGQYVEVAISSYNRLSTIWGEDAEQFNPLRWFDERAERNFNGALGPYANLLTFFGGPRACIGWRFAVLEMQIVLCDLIRHACFGIPESNNVVAAHAISLVPLQMGDKEHIGLPLKVSLM</sequence>
<dbReference type="Gene3D" id="1.10.630.10">
    <property type="entry name" value="Cytochrome P450"/>
    <property type="match status" value="2"/>
</dbReference>
<comment type="cofactor">
    <cofactor evidence="1 13">
        <name>heme</name>
        <dbReference type="ChEBI" id="CHEBI:30413"/>
    </cofactor>
</comment>
<keyword evidence="12" id="KW-0472">Membrane</keyword>
<dbReference type="GO" id="GO:0020037">
    <property type="term" value="F:heme binding"/>
    <property type="evidence" value="ECO:0007669"/>
    <property type="project" value="InterPro"/>
</dbReference>
<dbReference type="PANTHER" id="PTHR24305">
    <property type="entry name" value="CYTOCHROME P450"/>
    <property type="match status" value="1"/>
</dbReference>
<dbReference type="PRINTS" id="PR00463">
    <property type="entry name" value="EP450I"/>
</dbReference>
<evidence type="ECO:0000256" key="12">
    <source>
        <dbReference type="ARBA" id="ARBA00023136"/>
    </source>
</evidence>
<dbReference type="GO" id="GO:0004497">
    <property type="term" value="F:monooxygenase activity"/>
    <property type="evidence" value="ECO:0007669"/>
    <property type="project" value="UniProtKB-KW"/>
</dbReference>
<keyword evidence="10 13" id="KW-0408">Iron</keyword>
<dbReference type="PANTHER" id="PTHR24305:SF166">
    <property type="entry name" value="CYTOCHROME P450 12A4, MITOCHONDRIAL-RELATED"/>
    <property type="match status" value="1"/>
</dbReference>
<accession>A0A8H5B9N9</accession>
<evidence type="ECO:0000256" key="4">
    <source>
        <dbReference type="ARBA" id="ARBA00010617"/>
    </source>
</evidence>
<keyword evidence="9" id="KW-0560">Oxidoreductase</keyword>
<organism evidence="14 15">
    <name type="scientific">Psilocybe cf. subviscida</name>
    <dbReference type="NCBI Taxonomy" id="2480587"/>
    <lineage>
        <taxon>Eukaryota</taxon>
        <taxon>Fungi</taxon>
        <taxon>Dikarya</taxon>
        <taxon>Basidiomycota</taxon>
        <taxon>Agaricomycotina</taxon>
        <taxon>Agaricomycetes</taxon>
        <taxon>Agaricomycetidae</taxon>
        <taxon>Agaricales</taxon>
        <taxon>Agaricineae</taxon>
        <taxon>Strophariaceae</taxon>
        <taxon>Psilocybe</taxon>
    </lineage>
</organism>